<dbReference type="STRING" id="86166.TAGGR_1953"/>
<dbReference type="AlphaFoldDB" id="A0A0U9HWE3"/>
<dbReference type="Pfam" id="PF00480">
    <property type="entry name" value="ROK"/>
    <property type="match status" value="1"/>
</dbReference>
<name>A0A0U9HWE3_9BACT</name>
<dbReference type="InterPro" id="IPR000600">
    <property type="entry name" value="ROK"/>
</dbReference>
<comment type="caution">
    <text evidence="2">The sequence shown here is derived from an EMBL/GenBank/DDBJ whole genome shotgun (WGS) entry which is preliminary data.</text>
</comment>
<dbReference type="RefSeq" id="WP_059176192.1">
    <property type="nucleotide sequence ID" value="NZ_BCNO01000001.1"/>
</dbReference>
<keyword evidence="3" id="KW-1185">Reference proteome</keyword>
<reference evidence="3" key="1">
    <citation type="submission" date="2016-01" db="EMBL/GenBank/DDBJ databases">
        <title>Draft genome sequence of Thermodesulfovibrio aggregans strain TGE-P1.</title>
        <authorList>
            <person name="Sekiguchi Y."/>
            <person name="Ohashi A."/>
            <person name="Matsuura N."/>
            <person name="Tourlousse M.D."/>
        </authorList>
    </citation>
    <scope>NUCLEOTIDE SEQUENCE [LARGE SCALE GENOMIC DNA]</scope>
    <source>
        <strain evidence="3">TGE-P1</strain>
    </source>
</reference>
<keyword evidence="2" id="KW-0418">Kinase</keyword>
<dbReference type="Gene3D" id="3.30.420.40">
    <property type="match status" value="2"/>
</dbReference>
<dbReference type="PANTHER" id="PTHR18964:SF149">
    <property type="entry name" value="BIFUNCTIONAL UDP-N-ACETYLGLUCOSAMINE 2-EPIMERASE_N-ACETYLMANNOSAMINE KINASE"/>
    <property type="match status" value="1"/>
</dbReference>
<sequence length="302" mass="32354">MYYIGIDIGGTNIKIGLISKDWEIVKICKFPTGSDPMKTITDELDSIFKEFKVTGIGVGVAGIVDKEGNVIQAANIPSLNDYSLGKELKERYNVDVKIENDANVATIAEALFGEGRGISNFIILTLGTGIGGSLWLNGQIAKFPMEVGHMSINFQGKSCSCGGVGCLEVYASARAIKDSFIEKLENGEDSQIKEFYEGNFYKATSLDIYKAAMEGDNVCRNVLKEAGKALGAGMANLINIFAPEKIVLTGGLSQAVNIYIETAIQEAKKRVMKGLSDSVKITLSNLVDSGGVLGAVSILRNQ</sequence>
<accession>A0A0U9HWE3</accession>
<keyword evidence="2" id="KW-0808">Transferase</keyword>
<evidence type="ECO:0000313" key="2">
    <source>
        <dbReference type="EMBL" id="GAQ94767.1"/>
    </source>
</evidence>
<protein>
    <submittedName>
        <fullName evidence="2">Glucokinase</fullName>
    </submittedName>
</protein>
<gene>
    <name evidence="2" type="ORF">TAGGR_1953</name>
</gene>
<dbReference type="OrthoDB" id="9810372at2"/>
<evidence type="ECO:0000256" key="1">
    <source>
        <dbReference type="ARBA" id="ARBA00006479"/>
    </source>
</evidence>
<dbReference type="SUPFAM" id="SSF53067">
    <property type="entry name" value="Actin-like ATPase domain"/>
    <property type="match status" value="1"/>
</dbReference>
<evidence type="ECO:0000313" key="3">
    <source>
        <dbReference type="Proteomes" id="UP000054976"/>
    </source>
</evidence>
<proteinExistence type="inferred from homology"/>
<dbReference type="GO" id="GO:0016301">
    <property type="term" value="F:kinase activity"/>
    <property type="evidence" value="ECO:0007669"/>
    <property type="project" value="UniProtKB-KW"/>
</dbReference>
<dbReference type="Proteomes" id="UP000054976">
    <property type="component" value="Unassembled WGS sequence"/>
</dbReference>
<dbReference type="InterPro" id="IPR043129">
    <property type="entry name" value="ATPase_NBD"/>
</dbReference>
<dbReference type="EMBL" id="BCNO01000001">
    <property type="protein sequence ID" value="GAQ94767.1"/>
    <property type="molecule type" value="Genomic_DNA"/>
</dbReference>
<comment type="similarity">
    <text evidence="1">Belongs to the ROK (NagC/XylR) family.</text>
</comment>
<organism evidence="2 3">
    <name type="scientific">Thermodesulfovibrio aggregans</name>
    <dbReference type="NCBI Taxonomy" id="86166"/>
    <lineage>
        <taxon>Bacteria</taxon>
        <taxon>Pseudomonadati</taxon>
        <taxon>Nitrospirota</taxon>
        <taxon>Thermodesulfovibrionia</taxon>
        <taxon>Thermodesulfovibrionales</taxon>
        <taxon>Thermodesulfovibrionaceae</taxon>
        <taxon>Thermodesulfovibrio</taxon>
    </lineage>
</organism>
<dbReference type="PANTHER" id="PTHR18964">
    <property type="entry name" value="ROK (REPRESSOR, ORF, KINASE) FAMILY"/>
    <property type="match status" value="1"/>
</dbReference>